<dbReference type="Pfam" id="PF05188">
    <property type="entry name" value="MutS_II"/>
    <property type="match status" value="1"/>
</dbReference>
<gene>
    <name evidence="9 13" type="primary">mutS</name>
    <name evidence="13" type="ORF">DPPLL_01590</name>
</gene>
<dbReference type="Pfam" id="PF01624">
    <property type="entry name" value="MutS_I"/>
    <property type="match status" value="1"/>
</dbReference>
<feature type="domain" description="DNA mismatch repair proteins mutS family" evidence="12">
    <location>
        <begin position="707"/>
        <end position="723"/>
    </location>
</feature>
<dbReference type="InterPro" id="IPR007861">
    <property type="entry name" value="DNA_mismatch_repair_MutS_clamp"/>
</dbReference>
<evidence type="ECO:0000259" key="12">
    <source>
        <dbReference type="PROSITE" id="PS00486"/>
    </source>
</evidence>
<evidence type="ECO:0000256" key="2">
    <source>
        <dbReference type="ARBA" id="ARBA00021982"/>
    </source>
</evidence>
<comment type="function">
    <text evidence="8 9">This protein is involved in the repair of mismatches in DNA. It is possible that it carries out the mismatch recognition step. This protein has a weak ATPase activity.</text>
</comment>
<evidence type="ECO:0000256" key="3">
    <source>
        <dbReference type="ARBA" id="ARBA00022741"/>
    </source>
</evidence>
<keyword evidence="14" id="KW-1185">Reference proteome</keyword>
<sequence>MKNAPKMTPMLRQYLEIKERHQQEILFYRMGDFYEMFFEDAEIASKLLSITLTSRNNKGDTVKIPMCGIPYHAAQGYIAKLVQAGRRVAICEQVEDPAEAKGIVKREVVRVISPGVIVDQQLLPDNDHCFLAAVSHSGSTHGIWGLSVIDLSTSTFLVGQFLDHGDPPDDVLDQLARFSPAELLINSDQRSSLTRLLDNLHLQIPTLCVTERPAHPFHLDTAQQMLLEHFQVISLDGFGCAQMSHGLSAAAALLDYLQETQKTDLHHLRKLTPIELDAVLLIDDASRRNLELTQTIIGNRREGSLLSVLDRTGTPMGARLLKQCLLNPLRDKELIEQRLESVSFLYYHPGLRQKIRDSLALIYDIERLSSRMVLGHANARDALGLKASLAVLPDLQQTLQQCESPHLQSLQREFDACEDIHELLARSIAEDPPLTLRDGNLIKPGYHQELDELIALLRDGKQLILSLESKEREATGISKLKIGYNKVFGYFIEISKSHLEKVPPSYIRKQTLVNAERFITPELKEFENRVLSAHDRRLELEHQLFTGVRSAVAAHSSRLAEVARILALLDMYSCLAEVAVRYHYVRPTITEEAEITIVEGRHPVIERALPTGKFVPNDIALNHIDQQLLIITGPNMAGKSTVLRQTALIVLMAQMGCFVPAEQATIGVVDRIFTRVGAMDDLRRGQSTFMVEMSETANILNNATSRSLVILDEIGRGTSTYDGLAIAWSVAEALLEKDGRGVKTLFATHYHELTDLARTRTKVQNLSVAVKEWNDTIIFLHKLVSGGTSRSYGIQVAALAGVPAAVVSRAEEILRRIDHGTFDYQPKTQTPATIRTSEKKGKPQQLPLFREPTHPVLELLESIAVDDLTPRQALDMLYRLAEMVQR</sequence>
<dbReference type="InterPro" id="IPR000432">
    <property type="entry name" value="DNA_mismatch_repair_MutS_C"/>
</dbReference>
<feature type="binding site" evidence="9">
    <location>
        <begin position="633"/>
        <end position="640"/>
    </location>
    <ligand>
        <name>ATP</name>
        <dbReference type="ChEBI" id="CHEBI:30616"/>
    </ligand>
</feature>
<dbReference type="SUPFAM" id="SSF53150">
    <property type="entry name" value="DNA repair protein MutS, domain II"/>
    <property type="match status" value="1"/>
</dbReference>
<feature type="region of interest" description="Disordered" evidence="11">
    <location>
        <begin position="825"/>
        <end position="847"/>
    </location>
</feature>
<name>A0ABM7W4E3_9BACT</name>
<evidence type="ECO:0000313" key="13">
    <source>
        <dbReference type="EMBL" id="BDD85794.1"/>
    </source>
</evidence>
<dbReference type="SUPFAM" id="SSF55271">
    <property type="entry name" value="DNA repair protein MutS, domain I"/>
    <property type="match status" value="1"/>
</dbReference>
<evidence type="ECO:0000256" key="8">
    <source>
        <dbReference type="ARBA" id="ARBA00024647"/>
    </source>
</evidence>
<dbReference type="InterPro" id="IPR036678">
    <property type="entry name" value="MutS_con_dom_sf"/>
</dbReference>
<dbReference type="InterPro" id="IPR027417">
    <property type="entry name" value="P-loop_NTPase"/>
</dbReference>
<dbReference type="NCBIfam" id="TIGR01070">
    <property type="entry name" value="mutS1"/>
    <property type="match status" value="1"/>
</dbReference>
<feature type="compositionally biased region" description="Polar residues" evidence="11">
    <location>
        <begin position="826"/>
        <end position="835"/>
    </location>
</feature>
<dbReference type="Gene3D" id="1.10.1420.10">
    <property type="match status" value="2"/>
</dbReference>
<dbReference type="PANTHER" id="PTHR11361:SF34">
    <property type="entry name" value="DNA MISMATCH REPAIR PROTEIN MSH1, MITOCHONDRIAL"/>
    <property type="match status" value="1"/>
</dbReference>
<dbReference type="Pfam" id="PF05190">
    <property type="entry name" value="MutS_IV"/>
    <property type="match status" value="1"/>
</dbReference>
<dbReference type="InterPro" id="IPR007860">
    <property type="entry name" value="DNA_mmatch_repair_MutS_con_dom"/>
</dbReference>
<accession>A0ABM7W4E3</accession>
<dbReference type="InterPro" id="IPR045076">
    <property type="entry name" value="MutS"/>
</dbReference>
<dbReference type="HAMAP" id="MF_00096">
    <property type="entry name" value="MutS"/>
    <property type="match status" value="1"/>
</dbReference>
<dbReference type="InterPro" id="IPR007695">
    <property type="entry name" value="DNA_mismatch_repair_MutS-lik_N"/>
</dbReference>
<evidence type="ECO:0000256" key="4">
    <source>
        <dbReference type="ARBA" id="ARBA00022763"/>
    </source>
</evidence>
<dbReference type="InterPro" id="IPR036187">
    <property type="entry name" value="DNA_mismatch_repair_MutS_sf"/>
</dbReference>
<dbReference type="InterPro" id="IPR005748">
    <property type="entry name" value="DNA_mismatch_repair_MutS"/>
</dbReference>
<protein>
    <recommendedName>
        <fullName evidence="2 9">DNA mismatch repair protein MutS</fullName>
    </recommendedName>
</protein>
<dbReference type="Gene3D" id="3.40.1170.10">
    <property type="entry name" value="DNA repair protein MutS, domain I"/>
    <property type="match status" value="1"/>
</dbReference>
<dbReference type="NCBIfam" id="NF003810">
    <property type="entry name" value="PRK05399.1"/>
    <property type="match status" value="1"/>
</dbReference>
<dbReference type="InterPro" id="IPR016151">
    <property type="entry name" value="DNA_mismatch_repair_MutS_N"/>
</dbReference>
<organism evidence="13 14">
    <name type="scientific">Desulfofustis limnaeus</name>
    <dbReference type="NCBI Taxonomy" id="2740163"/>
    <lineage>
        <taxon>Bacteria</taxon>
        <taxon>Pseudomonadati</taxon>
        <taxon>Thermodesulfobacteriota</taxon>
        <taxon>Desulfobulbia</taxon>
        <taxon>Desulfobulbales</taxon>
        <taxon>Desulfocapsaceae</taxon>
        <taxon>Desulfofustis</taxon>
    </lineage>
</organism>
<dbReference type="InterPro" id="IPR007696">
    <property type="entry name" value="DNA_mismatch_repair_MutS_core"/>
</dbReference>
<dbReference type="SMART" id="SM00533">
    <property type="entry name" value="MUTSd"/>
    <property type="match status" value="1"/>
</dbReference>
<dbReference type="CDD" id="cd03284">
    <property type="entry name" value="ABC_MutS1"/>
    <property type="match status" value="1"/>
</dbReference>
<dbReference type="Proteomes" id="UP000830055">
    <property type="component" value="Chromosome"/>
</dbReference>
<evidence type="ECO:0000256" key="11">
    <source>
        <dbReference type="SAM" id="MobiDB-lite"/>
    </source>
</evidence>
<dbReference type="SUPFAM" id="SSF48334">
    <property type="entry name" value="DNA repair protein MutS, domain III"/>
    <property type="match status" value="1"/>
</dbReference>
<dbReference type="PANTHER" id="PTHR11361">
    <property type="entry name" value="DNA MISMATCH REPAIR PROTEIN MUTS FAMILY MEMBER"/>
    <property type="match status" value="1"/>
</dbReference>
<dbReference type="PIRSF" id="PIRSF037677">
    <property type="entry name" value="DNA_mis_repair_Msh6"/>
    <property type="match status" value="1"/>
</dbReference>
<dbReference type="Pfam" id="PF05192">
    <property type="entry name" value="MutS_III"/>
    <property type="match status" value="1"/>
</dbReference>
<dbReference type="RefSeq" id="WP_284152925.1">
    <property type="nucleotide sequence ID" value="NZ_AP025516.1"/>
</dbReference>
<dbReference type="Gene3D" id="6.10.140.430">
    <property type="match status" value="1"/>
</dbReference>
<evidence type="ECO:0000256" key="9">
    <source>
        <dbReference type="HAMAP-Rule" id="MF_00096"/>
    </source>
</evidence>
<evidence type="ECO:0000256" key="10">
    <source>
        <dbReference type="RuleBase" id="RU003756"/>
    </source>
</evidence>
<proteinExistence type="inferred from homology"/>
<dbReference type="Gene3D" id="3.40.50.300">
    <property type="entry name" value="P-loop containing nucleotide triphosphate hydrolases"/>
    <property type="match status" value="1"/>
</dbReference>
<keyword evidence="3 9" id="KW-0547">Nucleotide-binding</keyword>
<dbReference type="Pfam" id="PF00488">
    <property type="entry name" value="MutS_V"/>
    <property type="match status" value="1"/>
</dbReference>
<evidence type="ECO:0000256" key="7">
    <source>
        <dbReference type="ARBA" id="ARBA00023204"/>
    </source>
</evidence>
<dbReference type="SMART" id="SM00534">
    <property type="entry name" value="MUTSac"/>
    <property type="match status" value="1"/>
</dbReference>
<dbReference type="Gene3D" id="3.30.420.110">
    <property type="entry name" value="MutS, connector domain"/>
    <property type="match status" value="1"/>
</dbReference>
<keyword evidence="7 9" id="KW-0234">DNA repair</keyword>
<dbReference type="PROSITE" id="PS00486">
    <property type="entry name" value="DNA_MISMATCH_REPAIR_2"/>
    <property type="match status" value="1"/>
</dbReference>
<dbReference type="SUPFAM" id="SSF52540">
    <property type="entry name" value="P-loop containing nucleoside triphosphate hydrolases"/>
    <property type="match status" value="1"/>
</dbReference>
<evidence type="ECO:0000256" key="5">
    <source>
        <dbReference type="ARBA" id="ARBA00022840"/>
    </source>
</evidence>
<dbReference type="EMBL" id="AP025516">
    <property type="protein sequence ID" value="BDD85794.1"/>
    <property type="molecule type" value="Genomic_DNA"/>
</dbReference>
<keyword evidence="4 9" id="KW-0227">DNA damage</keyword>
<comment type="similarity">
    <text evidence="1 9 10">Belongs to the DNA mismatch repair MutS family.</text>
</comment>
<keyword evidence="5 9" id="KW-0067">ATP-binding</keyword>
<keyword evidence="6 9" id="KW-0238">DNA-binding</keyword>
<evidence type="ECO:0000256" key="1">
    <source>
        <dbReference type="ARBA" id="ARBA00006271"/>
    </source>
</evidence>
<evidence type="ECO:0000313" key="14">
    <source>
        <dbReference type="Proteomes" id="UP000830055"/>
    </source>
</evidence>
<dbReference type="InterPro" id="IPR017261">
    <property type="entry name" value="DNA_mismatch_repair_MutS/MSH"/>
</dbReference>
<evidence type="ECO:0000256" key="6">
    <source>
        <dbReference type="ARBA" id="ARBA00023125"/>
    </source>
</evidence>
<reference evidence="13 14" key="1">
    <citation type="submission" date="2022-01" db="EMBL/GenBank/DDBJ databases">
        <title>Desulfofustis limnae sp. nov., a novel mesophilic sulfate-reducing bacterium isolated from marsh soil.</title>
        <authorList>
            <person name="Watanabe M."/>
            <person name="Takahashi A."/>
            <person name="Kojima H."/>
            <person name="Fukui M."/>
        </authorList>
    </citation>
    <scope>NUCLEOTIDE SEQUENCE [LARGE SCALE GENOMIC DNA]</scope>
    <source>
        <strain evidence="13 14">PPLL</strain>
    </source>
</reference>